<evidence type="ECO:0000256" key="3">
    <source>
        <dbReference type="PROSITE-ProRule" id="PRU00409"/>
    </source>
</evidence>
<evidence type="ECO:0000313" key="5">
    <source>
        <dbReference type="EMBL" id="MBD3868570.1"/>
    </source>
</evidence>
<organism evidence="5 6">
    <name type="scientific">Candidatus Polarisedimenticola svalbardensis</name>
    <dbReference type="NCBI Taxonomy" id="2886004"/>
    <lineage>
        <taxon>Bacteria</taxon>
        <taxon>Pseudomonadati</taxon>
        <taxon>Acidobacteriota</taxon>
        <taxon>Candidatus Polarisedimenticolia</taxon>
        <taxon>Candidatus Polarisedimenticolales</taxon>
        <taxon>Candidatus Polarisedimenticolaceae</taxon>
        <taxon>Candidatus Polarisedimenticola</taxon>
    </lineage>
</organism>
<keyword evidence="2 5" id="KW-0436">Ligase</keyword>
<dbReference type="PROSITE" id="PS50975">
    <property type="entry name" value="ATP_GRASP"/>
    <property type="match status" value="1"/>
</dbReference>
<evidence type="ECO:0000313" key="6">
    <source>
        <dbReference type="Proteomes" id="UP000648239"/>
    </source>
</evidence>
<dbReference type="PANTHER" id="PTHR23132">
    <property type="entry name" value="D-ALANINE--D-ALANINE LIGASE"/>
    <property type="match status" value="1"/>
</dbReference>
<gene>
    <name evidence="5" type="ORF">IFK94_10645</name>
</gene>
<dbReference type="InterPro" id="IPR011095">
    <property type="entry name" value="Dala_Dala_lig_C"/>
</dbReference>
<evidence type="ECO:0000259" key="4">
    <source>
        <dbReference type="PROSITE" id="PS50975"/>
    </source>
</evidence>
<evidence type="ECO:0000256" key="1">
    <source>
        <dbReference type="ARBA" id="ARBA00010871"/>
    </source>
</evidence>
<evidence type="ECO:0000256" key="2">
    <source>
        <dbReference type="ARBA" id="ARBA00022598"/>
    </source>
</evidence>
<accession>A0A8J6Y790</accession>
<reference evidence="5 6" key="1">
    <citation type="submission" date="2020-08" db="EMBL/GenBank/DDBJ databases">
        <title>Acidobacteriota in marine sediments use diverse sulfur dissimilation pathways.</title>
        <authorList>
            <person name="Wasmund K."/>
        </authorList>
    </citation>
    <scope>NUCLEOTIDE SEQUENCE [LARGE SCALE GENOMIC DNA]</scope>
    <source>
        <strain evidence="5">MAG AM4</strain>
    </source>
</reference>
<dbReference type="GO" id="GO:0046872">
    <property type="term" value="F:metal ion binding"/>
    <property type="evidence" value="ECO:0007669"/>
    <property type="project" value="InterPro"/>
</dbReference>
<protein>
    <submittedName>
        <fullName evidence="5">D-alanine--D-alanine ligase</fullName>
    </submittedName>
</protein>
<comment type="caution">
    <text evidence="5">The sequence shown here is derived from an EMBL/GenBank/DDBJ whole genome shotgun (WGS) entry which is preliminary data.</text>
</comment>
<feature type="domain" description="ATP-grasp" evidence="4">
    <location>
        <begin position="103"/>
        <end position="316"/>
    </location>
</feature>
<sequence>MRICLLTNQDLDAEEFPKDDWPCDPRPFLPDATWDVAVLTKATSVARVTELGKNGFDLFFNLCDGAADEDSPGIEVVETLEAMGVPFTGGTSGFYEPSREAMKEACRSQGIDTPAFVMAKQDVDIARAAKTLRFPMFVKHPSSYASVGLTRASRVLTAAALGKQARKCIRKYGAALIEEYIDGVECTVLVSENPDDPSNPKTYMPMQYRFPEGEEFKHASLKWVDYDGMAVTPVNDPELDARLRDIAARFFTAIGGVSFGRCDIRVDRSGRPYILEINPNCGVYYPPTDPGSADLCLLKDPEGHEGFTRRLVEAALRRNGRGRVDSK</sequence>
<dbReference type="GO" id="GO:0008716">
    <property type="term" value="F:D-alanine-D-alanine ligase activity"/>
    <property type="evidence" value="ECO:0007669"/>
    <property type="project" value="InterPro"/>
</dbReference>
<name>A0A8J6Y790_9BACT</name>
<keyword evidence="3" id="KW-0547">Nucleotide-binding</keyword>
<dbReference type="Proteomes" id="UP000648239">
    <property type="component" value="Unassembled WGS sequence"/>
</dbReference>
<comment type="similarity">
    <text evidence="1">Belongs to the D-alanine--D-alanine ligase family.</text>
</comment>
<dbReference type="AlphaFoldDB" id="A0A8J6Y790"/>
<dbReference type="GO" id="GO:0005524">
    <property type="term" value="F:ATP binding"/>
    <property type="evidence" value="ECO:0007669"/>
    <property type="project" value="UniProtKB-UniRule"/>
</dbReference>
<dbReference type="PANTHER" id="PTHR23132:SF23">
    <property type="entry name" value="D-ALANINE--D-ALANINE LIGASE B"/>
    <property type="match status" value="1"/>
</dbReference>
<dbReference type="Gene3D" id="3.30.470.20">
    <property type="entry name" value="ATP-grasp fold, B domain"/>
    <property type="match status" value="1"/>
</dbReference>
<dbReference type="InterPro" id="IPR011761">
    <property type="entry name" value="ATP-grasp"/>
</dbReference>
<dbReference type="Pfam" id="PF07478">
    <property type="entry name" value="Dala_Dala_lig_C"/>
    <property type="match status" value="1"/>
</dbReference>
<dbReference type="SUPFAM" id="SSF56059">
    <property type="entry name" value="Glutathione synthetase ATP-binding domain-like"/>
    <property type="match status" value="1"/>
</dbReference>
<proteinExistence type="inferred from homology"/>
<keyword evidence="3" id="KW-0067">ATP-binding</keyword>
<dbReference type="EMBL" id="JACXWD010000035">
    <property type="protein sequence ID" value="MBD3868570.1"/>
    <property type="molecule type" value="Genomic_DNA"/>
</dbReference>